<accession>R4WZZ4</accession>
<feature type="compositionally biased region" description="Basic and acidic residues" evidence="1">
    <location>
        <begin position="75"/>
        <end position="85"/>
    </location>
</feature>
<reference evidence="2 3" key="2">
    <citation type="journal article" date="2018" name="Int. J. Syst. Evol. Microbiol.">
        <title>Burkholderia insecticola sp. nov., a gut symbiotic bacterium of the bean bug Riptortus pedestris.</title>
        <authorList>
            <person name="Takeshita K."/>
            <person name="Tamaki H."/>
            <person name="Ohbayashi T."/>
            <person name="Meng X.-Y."/>
            <person name="Sone T."/>
            <person name="Mitani Y."/>
            <person name="Peeters C."/>
            <person name="Kikuchi Y."/>
            <person name="Vandamme P."/>
        </authorList>
    </citation>
    <scope>NUCLEOTIDE SEQUENCE [LARGE SCALE GENOMIC DNA]</scope>
    <source>
        <strain evidence="2">RPE64</strain>
    </source>
</reference>
<feature type="region of interest" description="Disordered" evidence="1">
    <location>
        <begin position="75"/>
        <end position="113"/>
    </location>
</feature>
<dbReference type="HOGENOM" id="CLU_2128780_0_0_4"/>
<dbReference type="PATRIC" id="fig|758793.3.peg.2382"/>
<dbReference type="AlphaFoldDB" id="R4WZZ4"/>
<gene>
    <name evidence="2" type="ORF">BRPE64_ACDS23780</name>
</gene>
<sequence>MSSRDIDRQTKQVTLRDIEDRARNIGAIFAAKQTAFASRHFAASLHGFIRITHVGREALCGKGFRASMKFARSVIREHSKRDRSTSRSLRSHSMRTASHTFPCMSLQASNTKR</sequence>
<proteinExistence type="predicted"/>
<dbReference type="KEGG" id="buo:BRPE64_ACDS23780"/>
<reference evidence="2 3" key="1">
    <citation type="journal article" date="2013" name="Genome Announc.">
        <title>Complete Genome Sequence of Burkholderia sp. Strain RPE64, Bacterial Symbiont of the Bean Bug Riptortus pedestris.</title>
        <authorList>
            <person name="Shibata T.F."/>
            <person name="Maeda T."/>
            <person name="Nikoh N."/>
            <person name="Yamaguchi K."/>
            <person name="Oshima K."/>
            <person name="Hattori M."/>
            <person name="Nishiyama T."/>
            <person name="Hasebe M."/>
            <person name="Fukatsu T."/>
            <person name="Kikuchi Y."/>
            <person name="Shigenobu S."/>
        </authorList>
    </citation>
    <scope>NUCLEOTIDE SEQUENCE [LARGE SCALE GENOMIC DNA]</scope>
</reference>
<dbReference type="Proteomes" id="UP000013966">
    <property type="component" value="Chromosome 1"/>
</dbReference>
<name>R4WZZ4_9BURK</name>
<dbReference type="STRING" id="758793.BRPE64_ACDS23780"/>
<keyword evidence="3" id="KW-1185">Reference proteome</keyword>
<evidence type="ECO:0000313" key="2">
    <source>
        <dbReference type="EMBL" id="BAN24132.1"/>
    </source>
</evidence>
<organism evidence="2 3">
    <name type="scientific">Caballeronia insecticola</name>
    <dbReference type="NCBI Taxonomy" id="758793"/>
    <lineage>
        <taxon>Bacteria</taxon>
        <taxon>Pseudomonadati</taxon>
        <taxon>Pseudomonadota</taxon>
        <taxon>Betaproteobacteria</taxon>
        <taxon>Burkholderiales</taxon>
        <taxon>Burkholderiaceae</taxon>
        <taxon>Caballeronia</taxon>
    </lineage>
</organism>
<evidence type="ECO:0000313" key="3">
    <source>
        <dbReference type="Proteomes" id="UP000013966"/>
    </source>
</evidence>
<dbReference type="EMBL" id="AP013058">
    <property type="protein sequence ID" value="BAN24132.1"/>
    <property type="molecule type" value="Genomic_DNA"/>
</dbReference>
<protein>
    <submittedName>
        <fullName evidence="2">Uncharacterized protein</fullName>
    </submittedName>
</protein>
<evidence type="ECO:0000256" key="1">
    <source>
        <dbReference type="SAM" id="MobiDB-lite"/>
    </source>
</evidence>